<dbReference type="Proteomes" id="UP000038802">
    <property type="component" value="Unassembled WGS sequence"/>
</dbReference>
<dbReference type="AlphaFoldDB" id="A0A0U0SBU9"/>
<protein>
    <submittedName>
        <fullName evidence="1">Uncharacterized protein</fullName>
    </submittedName>
</protein>
<organism evidence="1 4">
    <name type="scientific">Mycobacterium tuberculosis</name>
    <dbReference type="NCBI Taxonomy" id="1773"/>
    <lineage>
        <taxon>Bacteria</taxon>
        <taxon>Bacillati</taxon>
        <taxon>Actinomycetota</taxon>
        <taxon>Actinomycetes</taxon>
        <taxon>Mycobacteriales</taxon>
        <taxon>Mycobacteriaceae</taxon>
        <taxon>Mycobacterium</taxon>
        <taxon>Mycobacterium tuberculosis complex</taxon>
    </lineage>
</organism>
<evidence type="ECO:0000313" key="1">
    <source>
        <dbReference type="EMBL" id="COW21178.1"/>
    </source>
</evidence>
<evidence type="ECO:0000313" key="2">
    <source>
        <dbReference type="EMBL" id="COW65019.1"/>
    </source>
</evidence>
<gene>
    <name evidence="1" type="ORF">ERS007703_03071</name>
    <name evidence="2" type="ORF">ERS007720_03017</name>
    <name evidence="3" type="ORF">ERS007739_01832</name>
</gene>
<evidence type="ECO:0000313" key="6">
    <source>
        <dbReference type="Proteomes" id="UP000044938"/>
    </source>
</evidence>
<dbReference type="EMBL" id="CSAE01000385">
    <property type="protein sequence ID" value="COW21178.1"/>
    <property type="molecule type" value="Genomic_DNA"/>
</dbReference>
<evidence type="ECO:0000313" key="4">
    <source>
        <dbReference type="Proteomes" id="UP000038802"/>
    </source>
</evidence>
<evidence type="ECO:0000313" key="3">
    <source>
        <dbReference type="EMBL" id="COX87726.1"/>
    </source>
</evidence>
<sequence length="77" mass="8201">MAGVGDELPHPQIGIDAMRQRTIDVVQQAIQRVPDDSDLVIRVGIPRTDSHADLVVVIGKWHGGDLGGGRGDPAQRA</sequence>
<reference evidence="4 5" key="3">
    <citation type="submission" date="2015-03" db="EMBL/GenBank/DDBJ databases">
        <authorList>
            <consortium name="Pathogen Informatics"/>
        </authorList>
    </citation>
    <scope>NUCLEOTIDE SEQUENCE [LARGE SCALE GENOMIC DNA]</scope>
    <source>
        <strain evidence="4">K00500041</strain>
        <strain evidence="2 6">M09401471</strain>
        <strain evidence="5">N09902308</strain>
    </source>
</reference>
<evidence type="ECO:0000313" key="5">
    <source>
        <dbReference type="Proteomes" id="UP000039021"/>
    </source>
</evidence>
<reference evidence="3" key="2">
    <citation type="submission" date="2015-03" db="EMBL/GenBank/DDBJ databases">
        <authorList>
            <consortium name="Pathogen Informatics"/>
            <person name="Murphy D."/>
        </authorList>
    </citation>
    <scope>NUCLEOTIDE SEQUENCE</scope>
    <source>
        <strain evidence="3">N09902308</strain>
    </source>
</reference>
<reference evidence="1" key="1">
    <citation type="submission" date="2015-03" db="EMBL/GenBank/DDBJ databases">
        <authorList>
            <person name="Murphy D."/>
        </authorList>
    </citation>
    <scope>NUCLEOTIDE SEQUENCE [LARGE SCALE GENOMIC DNA]</scope>
    <source>
        <strain evidence="1">K00500041</strain>
    </source>
</reference>
<dbReference type="Proteomes" id="UP000039021">
    <property type="component" value="Unassembled WGS sequence"/>
</dbReference>
<name>A0A0U0SBU9_MYCTX</name>
<dbReference type="EMBL" id="CSBK01000761">
    <property type="protein sequence ID" value="COX87726.1"/>
    <property type="molecule type" value="Genomic_DNA"/>
</dbReference>
<dbReference type="Proteomes" id="UP000044938">
    <property type="component" value="Unassembled WGS sequence"/>
</dbReference>
<dbReference type="EMBL" id="CSAJ01000441">
    <property type="protein sequence ID" value="COW65019.1"/>
    <property type="molecule type" value="Genomic_DNA"/>
</dbReference>
<accession>A0A0U0SBU9</accession>
<proteinExistence type="predicted"/>